<dbReference type="Gene3D" id="3.40.50.2000">
    <property type="entry name" value="Glycogen Phosphorylase B"/>
    <property type="match status" value="2"/>
</dbReference>
<evidence type="ECO:0000313" key="7">
    <source>
        <dbReference type="EMBL" id="KAL3332543.1"/>
    </source>
</evidence>
<name>A0ABD2RKZ1_9SOLN</name>
<evidence type="ECO:0000256" key="1">
    <source>
        <dbReference type="ARBA" id="ARBA00009995"/>
    </source>
</evidence>
<comment type="caution">
    <text evidence="7">The sequence shown here is derived from an EMBL/GenBank/DDBJ whole genome shotgun (WGS) entry which is preliminary data.</text>
</comment>
<dbReference type="FunFam" id="3.40.50.2000:FF:000060">
    <property type="entry name" value="Glycosyltransferase"/>
    <property type="match status" value="1"/>
</dbReference>
<dbReference type="EC" id="2.4.1.-" evidence="5"/>
<evidence type="ECO:0000256" key="5">
    <source>
        <dbReference type="RuleBase" id="RU362057"/>
    </source>
</evidence>
<feature type="non-terminal residue" evidence="7">
    <location>
        <position position="1"/>
    </location>
</feature>
<sequence>QIMGKLRIVMLPYLAYGHITPFLELAKKLSNRGFTIDICSSPINLSFIKEKIPKKYSSSIHLIELHLPNLPELPPHHHTTNGLPSHLKQTLFKALKMTKPQFHQILSDKKPDFLIYDIMLLWSAVVASSLNIPSLRFYTVNAAIFSYFFHFYFNPGEEFPFPALYMRDYEQAKMTHEVVEDAEVEVDKDNVTESDKFVLVHSAKSIDGKYMDYLCGTGQAKVVPIGTQSPEDDVGNLDNIDIELLEWLEKKTEHSTVYVSFGSEYFLTKEEMEEVAYGLELSGADFIWVVRFQKGEQVELPQGFKERIGERGRIIEGWAPQQRILKHPSIGGFVTHCGWNSTLESIEFGVPIIAMPMLYDQPLNARLMAENGVAVEVPRDENGNLDRVNIAEKIKHVIRDETGENLRKKMNNLGENVRSQREEEMDGVLDVIQFLLDEKKNATIAEKS</sequence>
<dbReference type="Proteomes" id="UP001627284">
    <property type="component" value="Unassembled WGS sequence"/>
</dbReference>
<dbReference type="AlphaFoldDB" id="A0ABD2RKZ1"/>
<dbReference type="InterPro" id="IPR002213">
    <property type="entry name" value="UDP_glucos_trans"/>
</dbReference>
<evidence type="ECO:0000256" key="4">
    <source>
        <dbReference type="RuleBase" id="RU003718"/>
    </source>
</evidence>
<dbReference type="GO" id="GO:0008194">
    <property type="term" value="F:UDP-glycosyltransferase activity"/>
    <property type="evidence" value="ECO:0007669"/>
    <property type="project" value="UniProtKB-ARBA"/>
</dbReference>
<dbReference type="CDD" id="cd03784">
    <property type="entry name" value="GT1_Gtf-like"/>
    <property type="match status" value="1"/>
</dbReference>
<feature type="domain" description="Glycosyltransferase N-terminal" evidence="6">
    <location>
        <begin position="7"/>
        <end position="217"/>
    </location>
</feature>
<proteinExistence type="inferred from homology"/>
<keyword evidence="2 4" id="KW-0328">Glycosyltransferase</keyword>
<evidence type="ECO:0000313" key="8">
    <source>
        <dbReference type="Proteomes" id="UP001627284"/>
    </source>
</evidence>
<evidence type="ECO:0000259" key="6">
    <source>
        <dbReference type="Pfam" id="PF26168"/>
    </source>
</evidence>
<protein>
    <recommendedName>
        <fullName evidence="5">Glycosyltransferase</fullName>
        <ecNumber evidence="5">2.4.1.-</ecNumber>
    </recommendedName>
</protein>
<dbReference type="GO" id="GO:0016138">
    <property type="term" value="P:glycoside biosynthetic process"/>
    <property type="evidence" value="ECO:0007669"/>
    <property type="project" value="UniProtKB-ARBA"/>
</dbReference>
<dbReference type="InterPro" id="IPR035595">
    <property type="entry name" value="UDP_glycos_trans_CS"/>
</dbReference>
<keyword evidence="8" id="KW-1185">Reference proteome</keyword>
<dbReference type="Pfam" id="PF26168">
    <property type="entry name" value="Glyco_transf_N"/>
    <property type="match status" value="1"/>
</dbReference>
<accession>A0ABD2RKZ1</accession>
<dbReference type="PANTHER" id="PTHR48044:SF45">
    <property type="entry name" value="GLYCOSYLTRANSFERASE"/>
    <property type="match status" value="1"/>
</dbReference>
<evidence type="ECO:0000256" key="2">
    <source>
        <dbReference type="ARBA" id="ARBA00022676"/>
    </source>
</evidence>
<gene>
    <name evidence="7" type="ORF">AABB24_032892</name>
</gene>
<dbReference type="PROSITE" id="PS00375">
    <property type="entry name" value="UDPGT"/>
    <property type="match status" value="1"/>
</dbReference>
<comment type="similarity">
    <text evidence="1 4">Belongs to the UDP-glycosyltransferase family.</text>
</comment>
<keyword evidence="3 4" id="KW-0808">Transferase</keyword>
<dbReference type="InterPro" id="IPR058980">
    <property type="entry name" value="Glyco_transf_N"/>
</dbReference>
<dbReference type="Pfam" id="PF00201">
    <property type="entry name" value="UDPGT"/>
    <property type="match status" value="1"/>
</dbReference>
<evidence type="ECO:0000256" key="3">
    <source>
        <dbReference type="ARBA" id="ARBA00022679"/>
    </source>
</evidence>
<organism evidence="7 8">
    <name type="scientific">Solanum stoloniferum</name>
    <dbReference type="NCBI Taxonomy" id="62892"/>
    <lineage>
        <taxon>Eukaryota</taxon>
        <taxon>Viridiplantae</taxon>
        <taxon>Streptophyta</taxon>
        <taxon>Embryophyta</taxon>
        <taxon>Tracheophyta</taxon>
        <taxon>Spermatophyta</taxon>
        <taxon>Magnoliopsida</taxon>
        <taxon>eudicotyledons</taxon>
        <taxon>Gunneridae</taxon>
        <taxon>Pentapetalae</taxon>
        <taxon>asterids</taxon>
        <taxon>lamiids</taxon>
        <taxon>Solanales</taxon>
        <taxon>Solanaceae</taxon>
        <taxon>Solanoideae</taxon>
        <taxon>Solaneae</taxon>
        <taxon>Solanum</taxon>
    </lineage>
</organism>
<dbReference type="PANTHER" id="PTHR48044">
    <property type="entry name" value="GLYCOSYLTRANSFERASE"/>
    <property type="match status" value="1"/>
</dbReference>
<dbReference type="SUPFAM" id="SSF53756">
    <property type="entry name" value="UDP-Glycosyltransferase/glycogen phosphorylase"/>
    <property type="match status" value="1"/>
</dbReference>
<reference evidence="7 8" key="1">
    <citation type="submission" date="2024-05" db="EMBL/GenBank/DDBJ databases">
        <title>De novo assembly of an allotetraploid wild potato.</title>
        <authorList>
            <person name="Hosaka A.J."/>
        </authorList>
    </citation>
    <scope>NUCLEOTIDE SEQUENCE [LARGE SCALE GENOMIC DNA]</scope>
    <source>
        <tissue evidence="7">Young leaves</tissue>
    </source>
</reference>
<dbReference type="EMBL" id="JBJKTR010000019">
    <property type="protein sequence ID" value="KAL3332543.1"/>
    <property type="molecule type" value="Genomic_DNA"/>
</dbReference>